<name>A0A2U1M1V3_ARTAN</name>
<organism evidence="1 2">
    <name type="scientific">Artemisia annua</name>
    <name type="common">Sweet wormwood</name>
    <dbReference type="NCBI Taxonomy" id="35608"/>
    <lineage>
        <taxon>Eukaryota</taxon>
        <taxon>Viridiplantae</taxon>
        <taxon>Streptophyta</taxon>
        <taxon>Embryophyta</taxon>
        <taxon>Tracheophyta</taxon>
        <taxon>Spermatophyta</taxon>
        <taxon>Magnoliopsida</taxon>
        <taxon>eudicotyledons</taxon>
        <taxon>Gunneridae</taxon>
        <taxon>Pentapetalae</taxon>
        <taxon>asterids</taxon>
        <taxon>campanulids</taxon>
        <taxon>Asterales</taxon>
        <taxon>Asteraceae</taxon>
        <taxon>Asteroideae</taxon>
        <taxon>Anthemideae</taxon>
        <taxon>Artemisiinae</taxon>
        <taxon>Artemisia</taxon>
    </lineage>
</organism>
<reference evidence="1 2" key="1">
    <citation type="journal article" date="2018" name="Mol. Plant">
        <title>The genome of Artemisia annua provides insight into the evolution of Asteraceae family and artemisinin biosynthesis.</title>
        <authorList>
            <person name="Shen Q."/>
            <person name="Zhang L."/>
            <person name="Liao Z."/>
            <person name="Wang S."/>
            <person name="Yan T."/>
            <person name="Shi P."/>
            <person name="Liu M."/>
            <person name="Fu X."/>
            <person name="Pan Q."/>
            <person name="Wang Y."/>
            <person name="Lv Z."/>
            <person name="Lu X."/>
            <person name="Zhang F."/>
            <person name="Jiang W."/>
            <person name="Ma Y."/>
            <person name="Chen M."/>
            <person name="Hao X."/>
            <person name="Li L."/>
            <person name="Tang Y."/>
            <person name="Lv G."/>
            <person name="Zhou Y."/>
            <person name="Sun X."/>
            <person name="Brodelius P.E."/>
            <person name="Rose J.K.C."/>
            <person name="Tang K."/>
        </authorList>
    </citation>
    <scope>NUCLEOTIDE SEQUENCE [LARGE SCALE GENOMIC DNA]</scope>
    <source>
        <strain evidence="2">cv. Huhao1</strain>
        <tissue evidence="1">Leaf</tissue>
    </source>
</reference>
<keyword evidence="2" id="KW-1185">Reference proteome</keyword>
<dbReference type="GO" id="GO:0003964">
    <property type="term" value="F:RNA-directed DNA polymerase activity"/>
    <property type="evidence" value="ECO:0007669"/>
    <property type="project" value="UniProtKB-KW"/>
</dbReference>
<accession>A0A2U1M1V3</accession>
<gene>
    <name evidence="1" type="ORF">CTI12_AA428040</name>
</gene>
<sequence length="92" mass="10566">MTDRWSWSLTGDGVFSVKSVRNLVDDSLVSSNMRPTRWVKEVPIKINVFAWRVQLDKLASILNLSRKMVGHFLSGFPIVRRVAFMVYGSSFM</sequence>
<evidence type="ECO:0000313" key="2">
    <source>
        <dbReference type="Proteomes" id="UP000245207"/>
    </source>
</evidence>
<dbReference type="EMBL" id="PKPP01006812">
    <property type="protein sequence ID" value="PWA55239.1"/>
    <property type="molecule type" value="Genomic_DNA"/>
</dbReference>
<proteinExistence type="predicted"/>
<dbReference type="OrthoDB" id="1736332at2759"/>
<dbReference type="Proteomes" id="UP000245207">
    <property type="component" value="Unassembled WGS sequence"/>
</dbReference>
<keyword evidence="1" id="KW-0808">Transferase</keyword>
<dbReference type="AlphaFoldDB" id="A0A2U1M1V3"/>
<comment type="caution">
    <text evidence="1">The sequence shown here is derived from an EMBL/GenBank/DDBJ whole genome shotgun (WGS) entry which is preliminary data.</text>
</comment>
<keyword evidence="1" id="KW-0548">Nucleotidyltransferase</keyword>
<protein>
    <submittedName>
        <fullName evidence="1">Reverse transcriptase domain, Reverse transcriptase zinc-binding domain protein</fullName>
    </submittedName>
</protein>
<keyword evidence="1" id="KW-0695">RNA-directed DNA polymerase</keyword>
<evidence type="ECO:0000313" key="1">
    <source>
        <dbReference type="EMBL" id="PWA55239.1"/>
    </source>
</evidence>